<evidence type="ECO:0000313" key="3">
    <source>
        <dbReference type="Proteomes" id="UP000319828"/>
    </source>
</evidence>
<reference evidence="1" key="1">
    <citation type="journal article" date="2014" name="Int. J. Syst. Evol. Microbiol.">
        <title>Complete genome of a new Firmicutes species belonging to the dominant human colonic microbiota ('Ruminococcus bicirculans') reveals two chromosomes and a selective capacity to utilize plant glucans.</title>
        <authorList>
            <consortium name="NISC Comparative Sequencing Program"/>
            <person name="Wegmann U."/>
            <person name="Louis P."/>
            <person name="Goesmann A."/>
            <person name="Henrissat B."/>
            <person name="Duncan S.H."/>
            <person name="Flint H.J."/>
        </authorList>
    </citation>
    <scope>NUCLEOTIDE SEQUENCE</scope>
    <source>
        <strain evidence="1">NBRC 111146</strain>
    </source>
</reference>
<keyword evidence="4" id="KW-1185">Reference proteome</keyword>
<dbReference type="EMBL" id="VMKJ01000026">
    <property type="protein sequence ID" value="TVO35084.1"/>
    <property type="molecule type" value="Genomic_DNA"/>
</dbReference>
<evidence type="ECO:0000313" key="2">
    <source>
        <dbReference type="EMBL" id="TVO35084.1"/>
    </source>
</evidence>
<dbReference type="Proteomes" id="UP000319828">
    <property type="component" value="Unassembled WGS sequence"/>
</dbReference>
<evidence type="ECO:0000313" key="1">
    <source>
        <dbReference type="EMBL" id="GLT13905.1"/>
    </source>
</evidence>
<reference evidence="2 3" key="3">
    <citation type="submission" date="2019-07" db="EMBL/GenBank/DDBJ databases">
        <title>The draft genome sequence of Vibrio algivorus M1486.</title>
        <authorList>
            <person name="Meng X."/>
        </authorList>
    </citation>
    <scope>NUCLEOTIDE SEQUENCE [LARGE SCALE GENOMIC DNA]</scope>
    <source>
        <strain evidence="2 3">M1486</strain>
    </source>
</reference>
<dbReference type="RefSeq" id="WP_089124280.1">
    <property type="nucleotide sequence ID" value="NZ_BSPV01000003.1"/>
</dbReference>
<accession>A0A557P399</accession>
<sequence length="146" mass="16430">MTTSAFTIGEMETTVNYEDVEYNYISVIELGRNNQKVVQMFCDPQGYGDGEVVSSGLTQPIELNVKLRNVSKEHLELYTKIWEAEGRFKFTSYSKKNGRTLATKQSIIKTDPRNGTSNESESTLDVTLVIQTAPKNFKDEFKAVAS</sequence>
<reference evidence="4" key="2">
    <citation type="journal article" date="2019" name="Int. J. Syst. Evol. Microbiol.">
        <title>The Global Catalogue of Microorganisms (GCM) 10K type strain sequencing project: providing services to taxonomists for standard genome sequencing and annotation.</title>
        <authorList>
            <consortium name="The Broad Institute Genomics Platform"/>
            <consortium name="The Broad Institute Genome Sequencing Center for Infectious Disease"/>
            <person name="Wu L."/>
            <person name="Ma J."/>
        </authorList>
    </citation>
    <scope>NUCLEOTIDE SEQUENCE [LARGE SCALE GENOMIC DNA]</scope>
    <source>
        <strain evidence="4">NBRC 111146</strain>
    </source>
</reference>
<dbReference type="EMBL" id="BSPV01000003">
    <property type="protein sequence ID" value="GLT13905.1"/>
    <property type="molecule type" value="Genomic_DNA"/>
</dbReference>
<organism evidence="2 3">
    <name type="scientific">Vibrio algivorus</name>
    <dbReference type="NCBI Taxonomy" id="1667024"/>
    <lineage>
        <taxon>Bacteria</taxon>
        <taxon>Pseudomonadati</taxon>
        <taxon>Pseudomonadota</taxon>
        <taxon>Gammaproteobacteria</taxon>
        <taxon>Vibrionales</taxon>
        <taxon>Vibrionaceae</taxon>
        <taxon>Vibrio</taxon>
    </lineage>
</organism>
<dbReference type="Proteomes" id="UP001157156">
    <property type="component" value="Unassembled WGS sequence"/>
</dbReference>
<reference evidence="1" key="4">
    <citation type="submission" date="2023-01" db="EMBL/GenBank/DDBJ databases">
        <title>Draft genome sequence of Vibrio algivorus strain NBRC 111146.</title>
        <authorList>
            <person name="Sun Q."/>
            <person name="Mori K."/>
        </authorList>
    </citation>
    <scope>NUCLEOTIDE SEQUENCE</scope>
    <source>
        <strain evidence="1">NBRC 111146</strain>
    </source>
</reference>
<name>A0A557P399_9VIBR</name>
<dbReference type="AlphaFoldDB" id="A0A557P399"/>
<proteinExistence type="predicted"/>
<protein>
    <submittedName>
        <fullName evidence="2">Uncharacterized protein</fullName>
    </submittedName>
</protein>
<gene>
    <name evidence="2" type="ORF">FOF44_12335</name>
    <name evidence="1" type="ORF">GCM10007931_08790</name>
</gene>
<comment type="caution">
    <text evidence="2">The sequence shown here is derived from an EMBL/GenBank/DDBJ whole genome shotgun (WGS) entry which is preliminary data.</text>
</comment>
<evidence type="ECO:0000313" key="4">
    <source>
        <dbReference type="Proteomes" id="UP001157156"/>
    </source>
</evidence>